<dbReference type="EMBL" id="JARK01001343">
    <property type="protein sequence ID" value="EYC28951.1"/>
    <property type="molecule type" value="Genomic_DNA"/>
</dbReference>
<dbReference type="GO" id="GO:0016757">
    <property type="term" value="F:glycosyltransferase activity"/>
    <property type="evidence" value="ECO:0007669"/>
    <property type="project" value="UniProtKB-KW"/>
</dbReference>
<evidence type="ECO:0000256" key="3">
    <source>
        <dbReference type="ARBA" id="ARBA00022679"/>
    </source>
</evidence>
<evidence type="ECO:0000256" key="1">
    <source>
        <dbReference type="ARBA" id="ARBA00004606"/>
    </source>
</evidence>
<keyword evidence="4 6" id="KW-0472">Membrane</keyword>
<keyword evidence="2" id="KW-0328">Glycosyltransferase</keyword>
<keyword evidence="3" id="KW-0808">Transferase</keyword>
<accession>A0A016VNQ4</accession>
<evidence type="ECO:0000256" key="2">
    <source>
        <dbReference type="ARBA" id="ARBA00022676"/>
    </source>
</evidence>
<dbReference type="GO" id="GO:0016020">
    <property type="term" value="C:membrane"/>
    <property type="evidence" value="ECO:0007669"/>
    <property type="project" value="UniProtKB-SubCell"/>
</dbReference>
<feature type="transmembrane region" description="Helical" evidence="6">
    <location>
        <begin position="20"/>
        <end position="37"/>
    </location>
</feature>
<reference evidence="8" key="1">
    <citation type="journal article" date="2015" name="Nat. Genet.">
        <title>The genome and transcriptome of the zoonotic hookworm Ancylostoma ceylanicum identify infection-specific gene families.</title>
        <authorList>
            <person name="Schwarz E.M."/>
            <person name="Hu Y."/>
            <person name="Antoshechkin I."/>
            <person name="Miller M.M."/>
            <person name="Sternberg P.W."/>
            <person name="Aroian R.V."/>
        </authorList>
    </citation>
    <scope>NUCLEOTIDE SEQUENCE</scope>
    <source>
        <strain evidence="8">HY135</strain>
    </source>
</reference>
<evidence type="ECO:0008006" key="9">
    <source>
        <dbReference type="Google" id="ProtNLM"/>
    </source>
</evidence>
<gene>
    <name evidence="7" type="primary">Acey_s0007.g3515</name>
    <name evidence="7" type="ORF">Y032_0007g3515</name>
</gene>
<evidence type="ECO:0000313" key="7">
    <source>
        <dbReference type="EMBL" id="EYC28951.1"/>
    </source>
</evidence>
<dbReference type="InterPro" id="IPR003406">
    <property type="entry name" value="Glyco_trans_14"/>
</dbReference>
<dbReference type="AlphaFoldDB" id="A0A016VNQ4"/>
<dbReference type="STRING" id="53326.A0A016VNQ4"/>
<organism evidence="7 8">
    <name type="scientific">Ancylostoma ceylanicum</name>
    <dbReference type="NCBI Taxonomy" id="53326"/>
    <lineage>
        <taxon>Eukaryota</taxon>
        <taxon>Metazoa</taxon>
        <taxon>Ecdysozoa</taxon>
        <taxon>Nematoda</taxon>
        <taxon>Chromadorea</taxon>
        <taxon>Rhabditida</taxon>
        <taxon>Rhabditina</taxon>
        <taxon>Rhabditomorpha</taxon>
        <taxon>Strongyloidea</taxon>
        <taxon>Ancylostomatidae</taxon>
        <taxon>Ancylostomatinae</taxon>
        <taxon>Ancylostoma</taxon>
    </lineage>
</organism>
<proteinExistence type="predicted"/>
<dbReference type="PANTHER" id="PTHR46671">
    <property type="entry name" value="PROTEIN CBG11221"/>
    <property type="match status" value="1"/>
</dbReference>
<keyword evidence="6" id="KW-1133">Transmembrane helix</keyword>
<keyword evidence="5" id="KW-0325">Glycoprotein</keyword>
<keyword evidence="6" id="KW-0812">Transmembrane</keyword>
<dbReference type="OrthoDB" id="2019572at2759"/>
<comment type="subcellular location">
    <subcellularLocation>
        <location evidence="1">Membrane</location>
        <topology evidence="1">Single-pass type II membrane protein</topology>
    </subcellularLocation>
</comment>
<evidence type="ECO:0000256" key="6">
    <source>
        <dbReference type="SAM" id="Phobius"/>
    </source>
</evidence>
<dbReference type="PANTHER" id="PTHR46671:SF7">
    <property type="entry name" value="CORE-2_I-BRANCHING ENZYME"/>
    <property type="match status" value="1"/>
</dbReference>
<evidence type="ECO:0000313" key="8">
    <source>
        <dbReference type="Proteomes" id="UP000024635"/>
    </source>
</evidence>
<dbReference type="Proteomes" id="UP000024635">
    <property type="component" value="Unassembled WGS sequence"/>
</dbReference>
<comment type="caution">
    <text evidence="7">The sequence shown here is derived from an EMBL/GenBank/DDBJ whole genome shotgun (WGS) entry which is preliminary data.</text>
</comment>
<keyword evidence="8" id="KW-1185">Reference proteome</keyword>
<evidence type="ECO:0000256" key="4">
    <source>
        <dbReference type="ARBA" id="ARBA00023136"/>
    </source>
</evidence>
<dbReference type="Pfam" id="PF02485">
    <property type="entry name" value="Branch"/>
    <property type="match status" value="1"/>
</dbReference>
<evidence type="ECO:0000256" key="5">
    <source>
        <dbReference type="ARBA" id="ARBA00023180"/>
    </source>
</evidence>
<name>A0A016VNQ4_9BILA</name>
<sequence length="507" mass="58179">MTISIRSFMTRSPFRSEIVLSKPVIILLALFLFYTIFDPARLNVPVKSGKNENWRKKDDSFVGWNNIFSKNQQDANIPYHSSTSPKQLLFSHKPETSHVECGRALRSDKEYMKSLALNRPKLVAAKLNMSCEAIKDRILPPKPLRPLLFGVAFARIVYKEYQFLERELRSSYHSQNYFCYSVDGKAGKAFSNRIKALSECLPNVIVTSVQFTINRRGRFMNHAFHECLKLLITKPGWQYVLLMQNHDVMIKSVYETVAILSALGGANDVHVRPCEGRRWNHSSRWDARSLGLYRRESQATPEQLQTNLTFARGAVHASLSRSAVDWLVNTVDLTKLMNQLNTNENGIDEVLIPSLQVSDVFDMPGRFTGECVKMGKIVGFVTRLTVWAPNTALCRSGYFRHSVCVFGIEDFAWVSSSPKLMANKMMPEFDYGIVDCVHELLFNRTHLGQDDHPLNLTFYENQPYVKYHKNRLNPSPEYRLDCSYGLSHESTLRYQDPPQRNLSVHYG</sequence>
<protein>
    <recommendedName>
        <fullName evidence="9">Core-2/I-Branching enzyme</fullName>
    </recommendedName>
</protein>